<sequence length="274" mass="30921">MKRVLRTWPGLIVVLLLTVFVLGPLLTTLPADQYFSDTQTWEYFRVLKLTMRYELPGVFADNPFPRAVNGSLWSLPFEFHWYLILRGLGVVRLVRVRPLLALCAVAFAAYVFEIKDVQHKPGVSVGLEYGTFFCYGLCLYYFRDLWAIRKRVILAVAGIAAMALYASGREYAALFLILPPAVIFFGSASSPFIRHAGRFGDFSYGIYIYAFPVQQTLVCLCGNHWSYGMQLAASTLITFALAFLSWHLIEGPALRLKLRVDQPAQEAMPLKAVV</sequence>
<proteinExistence type="predicted"/>
<name>A0A158B6R1_9BURK</name>
<dbReference type="EMBL" id="FCOA02000009">
    <property type="protein sequence ID" value="SAK65600.1"/>
    <property type="molecule type" value="Genomic_DNA"/>
</dbReference>
<keyword evidence="3" id="KW-1185">Reference proteome</keyword>
<gene>
    <name evidence="2" type="ORF">AWB79_03242</name>
</gene>
<dbReference type="STRING" id="1777140.AWB79_03242"/>
<accession>A0A158B6R1</accession>
<keyword evidence="2" id="KW-0012">Acyltransferase</keyword>
<feature type="transmembrane region" description="Helical" evidence="1">
    <location>
        <begin position="173"/>
        <end position="193"/>
    </location>
</feature>
<reference evidence="2" key="1">
    <citation type="submission" date="2016-01" db="EMBL/GenBank/DDBJ databases">
        <authorList>
            <person name="Peeters C."/>
        </authorList>
    </citation>
    <scope>NUCLEOTIDE SEQUENCE</scope>
    <source>
        <strain evidence="2">LMG 29322</strain>
    </source>
</reference>
<keyword evidence="1" id="KW-1133">Transmembrane helix</keyword>
<dbReference type="AlphaFoldDB" id="A0A158B6R1"/>
<evidence type="ECO:0000256" key="1">
    <source>
        <dbReference type="SAM" id="Phobius"/>
    </source>
</evidence>
<feature type="transmembrane region" description="Helical" evidence="1">
    <location>
        <begin position="124"/>
        <end position="142"/>
    </location>
</feature>
<organism evidence="2 3">
    <name type="scientific">Caballeronia hypogeia</name>
    <dbReference type="NCBI Taxonomy" id="1777140"/>
    <lineage>
        <taxon>Bacteria</taxon>
        <taxon>Pseudomonadati</taxon>
        <taxon>Pseudomonadota</taxon>
        <taxon>Betaproteobacteria</taxon>
        <taxon>Burkholderiales</taxon>
        <taxon>Burkholderiaceae</taxon>
        <taxon>Caballeronia</taxon>
    </lineage>
</organism>
<evidence type="ECO:0000313" key="3">
    <source>
        <dbReference type="Proteomes" id="UP000054851"/>
    </source>
</evidence>
<keyword evidence="1" id="KW-0472">Membrane</keyword>
<feature type="transmembrane region" description="Helical" evidence="1">
    <location>
        <begin position="231"/>
        <end position="249"/>
    </location>
</feature>
<keyword evidence="1" id="KW-0812">Transmembrane</keyword>
<evidence type="ECO:0000313" key="2">
    <source>
        <dbReference type="EMBL" id="SAK65600.1"/>
    </source>
</evidence>
<comment type="caution">
    <text evidence="2">The sequence shown here is derived from an EMBL/GenBank/DDBJ whole genome shotgun (WGS) entry which is preliminary data.</text>
</comment>
<protein>
    <submittedName>
        <fullName evidence="2">Acyltransferase 3</fullName>
    </submittedName>
</protein>
<dbReference type="Proteomes" id="UP000054851">
    <property type="component" value="Unassembled WGS sequence"/>
</dbReference>
<keyword evidence="2" id="KW-0808">Transferase</keyword>
<dbReference type="GO" id="GO:0016746">
    <property type="term" value="F:acyltransferase activity"/>
    <property type="evidence" value="ECO:0007669"/>
    <property type="project" value="UniProtKB-KW"/>
</dbReference>